<proteinExistence type="predicted"/>
<name>A0ACB8FXU9_9SAUR</name>
<evidence type="ECO:0000313" key="1">
    <source>
        <dbReference type="EMBL" id="KAH8011922.1"/>
    </source>
</evidence>
<sequence>MGPHSDVIPEELHSDIDKLSSYMEGTSAEALLRSVEYPLQTMSAINGAGVLVGLTTVSVTLDFSLHSGLMAWPLSYNLTLNQSSPTSDPLNISEGAEVFRKSIRGKNWPALLILIIILLTIGGNILVILAVSLEKKLQNATNYFLMSLAVADMLVGILVMPVSLITILYVQKCGPISLSLNANSDSRSGLPLPHLLQSAPIQSSAITTQSQRQIIHECCWEEVWWADDLPLPGSPQLRGHKRGAQERRTCQTSDVPTEPSCGEG</sequence>
<organism evidence="1 2">
    <name type="scientific">Sphaerodactylus townsendi</name>
    <dbReference type="NCBI Taxonomy" id="933632"/>
    <lineage>
        <taxon>Eukaryota</taxon>
        <taxon>Metazoa</taxon>
        <taxon>Chordata</taxon>
        <taxon>Craniata</taxon>
        <taxon>Vertebrata</taxon>
        <taxon>Euteleostomi</taxon>
        <taxon>Lepidosauria</taxon>
        <taxon>Squamata</taxon>
        <taxon>Bifurcata</taxon>
        <taxon>Gekkota</taxon>
        <taxon>Sphaerodactylidae</taxon>
        <taxon>Sphaerodactylus</taxon>
    </lineage>
</organism>
<gene>
    <name evidence="1" type="ORF">K3G42_012710</name>
</gene>
<reference evidence="1" key="1">
    <citation type="submission" date="2021-08" db="EMBL/GenBank/DDBJ databases">
        <title>The first chromosome-level gecko genome reveals the dynamic sex chromosomes of Neotropical dwarf geckos (Sphaerodactylidae: Sphaerodactylus).</title>
        <authorList>
            <person name="Pinto B.J."/>
            <person name="Keating S.E."/>
            <person name="Gamble T."/>
        </authorList>
    </citation>
    <scope>NUCLEOTIDE SEQUENCE</scope>
    <source>
        <strain evidence="1">TG3544</strain>
    </source>
</reference>
<protein>
    <submittedName>
        <fullName evidence="1">Uncharacterized protein</fullName>
    </submittedName>
</protein>
<keyword evidence="2" id="KW-1185">Reference proteome</keyword>
<comment type="caution">
    <text evidence="1">The sequence shown here is derived from an EMBL/GenBank/DDBJ whole genome shotgun (WGS) entry which is preliminary data.</text>
</comment>
<evidence type="ECO:0000313" key="2">
    <source>
        <dbReference type="Proteomes" id="UP000827872"/>
    </source>
</evidence>
<accession>A0ACB8FXU9</accession>
<dbReference type="EMBL" id="CM037626">
    <property type="protein sequence ID" value="KAH8011922.1"/>
    <property type="molecule type" value="Genomic_DNA"/>
</dbReference>
<dbReference type="Proteomes" id="UP000827872">
    <property type="component" value="Linkage Group LG13"/>
</dbReference>